<dbReference type="SMART" id="SM00932">
    <property type="entry name" value="Nfu_N"/>
    <property type="match status" value="1"/>
</dbReference>
<dbReference type="InterPro" id="IPR034904">
    <property type="entry name" value="FSCA_dom_sf"/>
</dbReference>
<evidence type="ECO:0000313" key="5">
    <source>
        <dbReference type="Proteomes" id="UP000799429"/>
    </source>
</evidence>
<dbReference type="GO" id="GO:0005739">
    <property type="term" value="C:mitochondrion"/>
    <property type="evidence" value="ECO:0007669"/>
    <property type="project" value="TreeGrafter"/>
</dbReference>
<dbReference type="Pfam" id="PF08712">
    <property type="entry name" value="Nfu_N"/>
    <property type="match status" value="1"/>
</dbReference>
<dbReference type="Gene3D" id="3.30.1370.70">
    <property type="entry name" value="Scaffold protein Nfu/NifU, N-terminal domain"/>
    <property type="match status" value="1"/>
</dbReference>
<keyword evidence="5" id="KW-1185">Reference proteome</keyword>
<dbReference type="Pfam" id="PF01106">
    <property type="entry name" value="NifU"/>
    <property type="match status" value="1"/>
</dbReference>
<name>A0A9P4SBB8_9PEZI</name>
<comment type="caution">
    <text evidence="4">The sequence shown here is derived from an EMBL/GenBank/DDBJ whole genome shotgun (WGS) entry which is preliminary data.</text>
</comment>
<dbReference type="OrthoDB" id="565552at2759"/>
<sequence length="314" mass="34705">MSTSTVSRATIRAVSKSRPSTSSARAACRLITTHTTPRYLHYAAASSPIIPATRQHRPTLRSWSQQQHVSPGRRTIFIQTEDTPNEDALKFKPNHRVLPENIGSSLEYSSPRSTLAPPHPSPLAAQLMNIDGVTNVFFGHDFITVTKDSSVPWPHVKAEIFSLITEYITAGKSMINTVDNPTGEAGQGNSPGDSLAYNEDDDEVVQMIKELLETRIRPAIMEDGGDIEFCGFEDGYVKLRLRGACKGCDKSAITLQNGIESMMMHYISEVKGVQQVLSPEDDISQKEFQKFEEKLLKTKGPDAIASTSWDRVEP</sequence>
<dbReference type="PANTHER" id="PTHR11178:SF1">
    <property type="entry name" value="NFU1 IRON-SULFUR CLUSTER SCAFFOLD HOMOLOG, MITOCHONDRIAL"/>
    <property type="match status" value="1"/>
</dbReference>
<dbReference type="GO" id="GO:0005506">
    <property type="term" value="F:iron ion binding"/>
    <property type="evidence" value="ECO:0007669"/>
    <property type="project" value="InterPro"/>
</dbReference>
<comment type="similarity">
    <text evidence="1">Belongs to the NifU family.</text>
</comment>
<dbReference type="FunFam" id="3.30.1370.70:FF:000001">
    <property type="entry name" value="NifU-like protein 4, mitochondrial"/>
    <property type="match status" value="1"/>
</dbReference>
<reference evidence="4" key="1">
    <citation type="journal article" date="2020" name="Stud. Mycol.">
        <title>101 Dothideomycetes genomes: a test case for predicting lifestyles and emergence of pathogens.</title>
        <authorList>
            <person name="Haridas S."/>
            <person name="Albert R."/>
            <person name="Binder M."/>
            <person name="Bloem J."/>
            <person name="Labutti K."/>
            <person name="Salamov A."/>
            <person name="Andreopoulos B."/>
            <person name="Baker S."/>
            <person name="Barry K."/>
            <person name="Bills G."/>
            <person name="Bluhm B."/>
            <person name="Cannon C."/>
            <person name="Castanera R."/>
            <person name="Culley D."/>
            <person name="Daum C."/>
            <person name="Ezra D."/>
            <person name="Gonzalez J."/>
            <person name="Henrissat B."/>
            <person name="Kuo A."/>
            <person name="Liang C."/>
            <person name="Lipzen A."/>
            <person name="Lutzoni F."/>
            <person name="Magnuson J."/>
            <person name="Mondo S."/>
            <person name="Nolan M."/>
            <person name="Ohm R."/>
            <person name="Pangilinan J."/>
            <person name="Park H.-J."/>
            <person name="Ramirez L."/>
            <person name="Alfaro M."/>
            <person name="Sun H."/>
            <person name="Tritt A."/>
            <person name="Yoshinaga Y."/>
            <person name="Zwiers L.-H."/>
            <person name="Turgeon B."/>
            <person name="Goodwin S."/>
            <person name="Spatafora J."/>
            <person name="Crous P."/>
            <person name="Grigoriev I."/>
        </authorList>
    </citation>
    <scope>NUCLEOTIDE SEQUENCE</scope>
    <source>
        <strain evidence="4">CBS 101060</strain>
    </source>
</reference>
<evidence type="ECO:0000313" key="4">
    <source>
        <dbReference type="EMBL" id="KAF2839511.1"/>
    </source>
</evidence>
<dbReference type="Proteomes" id="UP000799429">
    <property type="component" value="Unassembled WGS sequence"/>
</dbReference>
<dbReference type="PANTHER" id="PTHR11178">
    <property type="entry name" value="IRON-SULFUR CLUSTER SCAFFOLD PROTEIN NFU-RELATED"/>
    <property type="match status" value="1"/>
</dbReference>
<dbReference type="GO" id="GO:0051536">
    <property type="term" value="F:iron-sulfur cluster binding"/>
    <property type="evidence" value="ECO:0007669"/>
    <property type="project" value="InterPro"/>
</dbReference>
<gene>
    <name evidence="4" type="ORF">M501DRAFT_1002934</name>
</gene>
<dbReference type="GO" id="GO:0016226">
    <property type="term" value="P:iron-sulfur cluster assembly"/>
    <property type="evidence" value="ECO:0007669"/>
    <property type="project" value="InterPro"/>
</dbReference>
<evidence type="ECO:0000259" key="3">
    <source>
        <dbReference type="SMART" id="SM00932"/>
    </source>
</evidence>
<dbReference type="SUPFAM" id="SSF117916">
    <property type="entry name" value="Fe-S cluster assembly (FSCA) domain-like"/>
    <property type="match status" value="1"/>
</dbReference>
<accession>A0A9P4SBB8</accession>
<evidence type="ECO:0000256" key="2">
    <source>
        <dbReference type="SAM" id="MobiDB-lite"/>
    </source>
</evidence>
<dbReference type="EMBL" id="MU006094">
    <property type="protein sequence ID" value="KAF2839511.1"/>
    <property type="molecule type" value="Genomic_DNA"/>
</dbReference>
<dbReference type="InterPro" id="IPR036498">
    <property type="entry name" value="Nfu/NifU_N_sf"/>
</dbReference>
<evidence type="ECO:0000256" key="1">
    <source>
        <dbReference type="ARBA" id="ARBA00006420"/>
    </source>
</evidence>
<dbReference type="AlphaFoldDB" id="A0A9P4SBB8"/>
<dbReference type="InterPro" id="IPR001075">
    <property type="entry name" value="NIF_FeS_clus_asmbl_NifU_C"/>
</dbReference>
<protein>
    <submittedName>
        <fullName evidence="4">HIRA-interacting protein</fullName>
    </submittedName>
</protein>
<proteinExistence type="inferred from homology"/>
<feature type="domain" description="Scaffold protein Nfu/NifU N-terminal" evidence="3">
    <location>
        <begin position="78"/>
        <end position="171"/>
    </location>
</feature>
<dbReference type="SUPFAM" id="SSF110836">
    <property type="entry name" value="Hypothetical protein SAV1430"/>
    <property type="match status" value="1"/>
</dbReference>
<organism evidence="4 5">
    <name type="scientific">Patellaria atrata CBS 101060</name>
    <dbReference type="NCBI Taxonomy" id="1346257"/>
    <lineage>
        <taxon>Eukaryota</taxon>
        <taxon>Fungi</taxon>
        <taxon>Dikarya</taxon>
        <taxon>Ascomycota</taxon>
        <taxon>Pezizomycotina</taxon>
        <taxon>Dothideomycetes</taxon>
        <taxon>Dothideomycetes incertae sedis</taxon>
        <taxon>Patellariales</taxon>
        <taxon>Patellariaceae</taxon>
        <taxon>Patellaria</taxon>
    </lineage>
</organism>
<dbReference type="Gene3D" id="3.30.300.130">
    <property type="entry name" value="Fe-S cluster assembly (FSCA)"/>
    <property type="match status" value="1"/>
</dbReference>
<dbReference type="FunFam" id="3.30.300.130:FF:000001">
    <property type="entry name" value="NFU1 iron-sulfur cluster scaffold"/>
    <property type="match status" value="1"/>
</dbReference>
<feature type="region of interest" description="Disordered" evidence="2">
    <location>
        <begin position="1"/>
        <end position="23"/>
    </location>
</feature>
<dbReference type="InterPro" id="IPR014824">
    <property type="entry name" value="Nfu/NifU_N"/>
</dbReference>